<dbReference type="Proteomes" id="UP000269410">
    <property type="component" value="Unassembled WGS sequence"/>
</dbReference>
<organism evidence="1 2">
    <name type="scientific">Candidatus Dojkabacteria bacterium</name>
    <dbReference type="NCBI Taxonomy" id="2099670"/>
    <lineage>
        <taxon>Bacteria</taxon>
        <taxon>Candidatus Dojkabacteria</taxon>
    </lineage>
</organism>
<dbReference type="EMBL" id="RFKV01000038">
    <property type="protein sequence ID" value="RMD77385.1"/>
    <property type="molecule type" value="Genomic_DNA"/>
</dbReference>
<feature type="non-terminal residue" evidence="1">
    <location>
        <position position="1"/>
    </location>
</feature>
<dbReference type="AlphaFoldDB" id="A0A3M0Z349"/>
<gene>
    <name evidence="1" type="ORF">D6810_01085</name>
</gene>
<evidence type="ECO:0000313" key="2">
    <source>
        <dbReference type="Proteomes" id="UP000269410"/>
    </source>
</evidence>
<comment type="caution">
    <text evidence="1">The sequence shown here is derived from an EMBL/GenBank/DDBJ whole genome shotgun (WGS) entry which is preliminary data.</text>
</comment>
<protein>
    <submittedName>
        <fullName evidence="1">Uncharacterized protein</fullName>
    </submittedName>
</protein>
<proteinExistence type="predicted"/>
<reference evidence="1 2" key="1">
    <citation type="submission" date="2018-10" db="EMBL/GenBank/DDBJ databases">
        <title>Thermophilic Lithotrophy and Phototrophy in an Intertidal, Iron-rich, Geothermal Spring.</title>
        <authorList>
            <person name="Ward L.M."/>
            <person name="Idei A."/>
            <person name="Nakagawa M."/>
            <person name="Ueno Y."/>
            <person name="Fischer W."/>
            <person name="Mcglynn S.E."/>
        </authorList>
    </citation>
    <scope>NUCLEOTIDE SEQUENCE [LARGE SCALE GENOMIC DNA]</scope>
    <source>
        <strain evidence="1">J137</strain>
    </source>
</reference>
<accession>A0A3M0Z349</accession>
<evidence type="ECO:0000313" key="1">
    <source>
        <dbReference type="EMBL" id="RMD77385.1"/>
    </source>
</evidence>
<name>A0A3M0Z349_9BACT</name>
<sequence length="138" mass="16293">FDVNLLIISHVDYEKNEQFIEDYLMSLNRYKAWVLLHFLDQFSDFVEPIQKTCKACKSVNHIDINNGILDDFMVPSFKEEDLVQLKIFLNSKGFENADFYTVDFLKKIADKLIEMEEKESKENRTVYSFDRTTGITIT</sequence>